<comment type="caution">
    <text evidence="1">The sequence shown here is derived from an EMBL/GenBank/DDBJ whole genome shotgun (WGS) entry which is preliminary data.</text>
</comment>
<protein>
    <submittedName>
        <fullName evidence="1">Uncharacterized protein</fullName>
    </submittedName>
</protein>
<reference evidence="1 2" key="1">
    <citation type="journal article" date="2014" name="Am. J. Bot.">
        <title>Genome assembly and annotation for red clover (Trifolium pratense; Fabaceae).</title>
        <authorList>
            <person name="Istvanek J."/>
            <person name="Jaros M."/>
            <person name="Krenek A."/>
            <person name="Repkova J."/>
        </authorList>
    </citation>
    <scope>NUCLEOTIDE SEQUENCE [LARGE SCALE GENOMIC DNA]</scope>
    <source>
        <strain evidence="2">cv. Tatra</strain>
        <tissue evidence="1">Young leaves</tissue>
    </source>
</reference>
<dbReference type="Proteomes" id="UP000236291">
    <property type="component" value="Unassembled WGS sequence"/>
</dbReference>
<accession>A0A2K3KLZ1</accession>
<evidence type="ECO:0000313" key="2">
    <source>
        <dbReference type="Proteomes" id="UP000236291"/>
    </source>
</evidence>
<evidence type="ECO:0000313" key="1">
    <source>
        <dbReference type="EMBL" id="PNX67331.1"/>
    </source>
</evidence>
<name>A0A2K3KLZ1_TRIPR</name>
<dbReference type="AlphaFoldDB" id="A0A2K3KLZ1"/>
<organism evidence="1 2">
    <name type="scientific">Trifolium pratense</name>
    <name type="common">Red clover</name>
    <dbReference type="NCBI Taxonomy" id="57577"/>
    <lineage>
        <taxon>Eukaryota</taxon>
        <taxon>Viridiplantae</taxon>
        <taxon>Streptophyta</taxon>
        <taxon>Embryophyta</taxon>
        <taxon>Tracheophyta</taxon>
        <taxon>Spermatophyta</taxon>
        <taxon>Magnoliopsida</taxon>
        <taxon>eudicotyledons</taxon>
        <taxon>Gunneridae</taxon>
        <taxon>Pentapetalae</taxon>
        <taxon>rosids</taxon>
        <taxon>fabids</taxon>
        <taxon>Fabales</taxon>
        <taxon>Fabaceae</taxon>
        <taxon>Papilionoideae</taxon>
        <taxon>50 kb inversion clade</taxon>
        <taxon>NPAAA clade</taxon>
        <taxon>Hologalegina</taxon>
        <taxon>IRL clade</taxon>
        <taxon>Trifolieae</taxon>
        <taxon>Trifolium</taxon>
    </lineage>
</organism>
<sequence length="49" mass="5571">MRLNPGAIRSSLRIEGFVKLGPLTENLVYTLLLQFLKIQSEQVALLWSL</sequence>
<feature type="non-terminal residue" evidence="1">
    <location>
        <position position="49"/>
    </location>
</feature>
<proteinExistence type="predicted"/>
<dbReference type="EMBL" id="ASHM01101734">
    <property type="protein sequence ID" value="PNX67331.1"/>
    <property type="molecule type" value="Genomic_DNA"/>
</dbReference>
<gene>
    <name evidence="1" type="ORF">L195_g055572</name>
</gene>
<reference evidence="1 2" key="2">
    <citation type="journal article" date="2017" name="Front. Plant Sci.">
        <title>Gene Classification and Mining of Molecular Markers Useful in Red Clover (Trifolium pratense) Breeding.</title>
        <authorList>
            <person name="Istvanek J."/>
            <person name="Dluhosova J."/>
            <person name="Dluhos P."/>
            <person name="Patkova L."/>
            <person name="Nedelnik J."/>
            <person name="Repkova J."/>
        </authorList>
    </citation>
    <scope>NUCLEOTIDE SEQUENCE [LARGE SCALE GENOMIC DNA]</scope>
    <source>
        <strain evidence="2">cv. Tatra</strain>
        <tissue evidence="1">Young leaves</tissue>
    </source>
</reference>